<evidence type="ECO:0000313" key="5">
    <source>
        <dbReference type="EMBL" id="MDT0309008.1"/>
    </source>
</evidence>
<keyword evidence="2" id="KW-0804">Transcription</keyword>
<evidence type="ECO:0000256" key="3">
    <source>
        <dbReference type="SAM" id="MobiDB-lite"/>
    </source>
</evidence>
<organism evidence="5 6">
    <name type="scientific">Streptomyces boetiae</name>
    <dbReference type="NCBI Taxonomy" id="3075541"/>
    <lineage>
        <taxon>Bacteria</taxon>
        <taxon>Bacillati</taxon>
        <taxon>Actinomycetota</taxon>
        <taxon>Actinomycetes</taxon>
        <taxon>Kitasatosporales</taxon>
        <taxon>Streptomycetaceae</taxon>
        <taxon>Streptomyces</taxon>
    </lineage>
</organism>
<dbReference type="InterPro" id="IPR027383">
    <property type="entry name" value="Znf_put"/>
</dbReference>
<dbReference type="RefSeq" id="WP_311631958.1">
    <property type="nucleotide sequence ID" value="NZ_JAVREN010000029.1"/>
</dbReference>
<accession>A0ABU2LCW2</accession>
<feature type="domain" description="Putative zinc-finger" evidence="4">
    <location>
        <begin position="3"/>
        <end position="39"/>
    </location>
</feature>
<evidence type="ECO:0000313" key="6">
    <source>
        <dbReference type="Proteomes" id="UP001183388"/>
    </source>
</evidence>
<keyword evidence="6" id="KW-1185">Reference proteome</keyword>
<reference evidence="6" key="1">
    <citation type="submission" date="2023-07" db="EMBL/GenBank/DDBJ databases">
        <title>30 novel species of actinomycetes from the DSMZ collection.</title>
        <authorList>
            <person name="Nouioui I."/>
        </authorList>
    </citation>
    <scope>NUCLEOTIDE SEQUENCE [LARGE SCALE GENOMIC DNA]</scope>
    <source>
        <strain evidence="6">DSM 44917</strain>
    </source>
</reference>
<evidence type="ECO:0000259" key="4">
    <source>
        <dbReference type="Pfam" id="PF13490"/>
    </source>
</evidence>
<evidence type="ECO:0000256" key="2">
    <source>
        <dbReference type="ARBA" id="ARBA00023163"/>
    </source>
</evidence>
<dbReference type="Gene3D" id="1.10.10.1320">
    <property type="entry name" value="Anti-sigma factor, zinc-finger domain"/>
    <property type="match status" value="1"/>
</dbReference>
<dbReference type="Pfam" id="PF13490">
    <property type="entry name" value="zf-HC2"/>
    <property type="match status" value="1"/>
</dbReference>
<keyword evidence="1" id="KW-0805">Transcription regulation</keyword>
<evidence type="ECO:0000256" key="1">
    <source>
        <dbReference type="ARBA" id="ARBA00023015"/>
    </source>
</evidence>
<dbReference type="Proteomes" id="UP001183388">
    <property type="component" value="Unassembled WGS sequence"/>
</dbReference>
<dbReference type="EMBL" id="JAVREN010000029">
    <property type="protein sequence ID" value="MDT0309008.1"/>
    <property type="molecule type" value="Genomic_DNA"/>
</dbReference>
<name>A0ABU2LCW2_9ACTN</name>
<proteinExistence type="predicted"/>
<comment type="caution">
    <text evidence="5">The sequence shown here is derived from an EMBL/GenBank/DDBJ whole genome shotgun (WGS) entry which is preliminary data.</text>
</comment>
<dbReference type="InterPro" id="IPR041916">
    <property type="entry name" value="Anti_sigma_zinc_sf"/>
</dbReference>
<sequence length="84" mass="9195">MPCPRFRDAISARADGEDLPPGISGRQLDAHLAGCEACREWQRRVGELRDLTDRLRKAEGEVRGGGTPTPLPQWEDGGARDAAR</sequence>
<feature type="region of interest" description="Disordered" evidence="3">
    <location>
        <begin position="57"/>
        <end position="84"/>
    </location>
</feature>
<protein>
    <submittedName>
        <fullName evidence="5">Zf-HC2 domain-containing protein</fullName>
    </submittedName>
</protein>
<gene>
    <name evidence="5" type="ORF">RM780_18880</name>
</gene>